<protein>
    <submittedName>
        <fullName evidence="2">Gliding-associated protein 80</fullName>
    </submittedName>
</protein>
<comment type="caution">
    <text evidence="2">The sequence shown here is derived from an EMBL/GenBank/DDBJ whole genome shotgun (WGS) entry which is preliminary data.</text>
</comment>
<feature type="region of interest" description="Disordered" evidence="1">
    <location>
        <begin position="1"/>
        <end position="268"/>
    </location>
</feature>
<sequence length="387" mass="43210">MARFNPFAKCFGRGGKKSRRKSAERRASQELPDDKEDAIPLRYPLFDPRATKAKEGEEIGEGPLSRVATIPREMASRENIEIHKDEEEDVAFKEPVVEEPTTPPTEEKKPSPPPSPKAESIKEEEKPEEPPAPEKEESVKEEVEPAESEEEEEENGVTEPSPEEPSQEPTASAHPSPSPSPPAEPEPSPPSPPEEKEEEPPSPPPPPPPETPSPVSSPPPPPPPETPSPVPSPVKSPSVASPVEEDQPPARVFAPPPAEETDEMTPLEKLESAREGVLDDALPTAPNTPRGLYHDQDAGRRLLKKLEEMERGQEDVPDVVYYHKKKKRGKRFRRIRLRWRCVQAAIDCYADAHEEMIDESRKYFEVHEPKDCKICRFADFSDVPLLQ</sequence>
<feature type="compositionally biased region" description="Acidic residues" evidence="1">
    <location>
        <begin position="144"/>
        <end position="166"/>
    </location>
</feature>
<name>A0A2C6KRF8_9APIC</name>
<dbReference type="GeneID" id="94430392"/>
<accession>A0A2C6KRF8</accession>
<feature type="compositionally biased region" description="Pro residues" evidence="1">
    <location>
        <begin position="176"/>
        <end position="192"/>
    </location>
</feature>
<evidence type="ECO:0000256" key="1">
    <source>
        <dbReference type="SAM" id="MobiDB-lite"/>
    </source>
</evidence>
<feature type="compositionally biased region" description="Basic residues" evidence="1">
    <location>
        <begin position="14"/>
        <end position="23"/>
    </location>
</feature>
<keyword evidence="3" id="KW-1185">Reference proteome</keyword>
<evidence type="ECO:0000313" key="3">
    <source>
        <dbReference type="Proteomes" id="UP000221165"/>
    </source>
</evidence>
<dbReference type="RefSeq" id="XP_067920840.1">
    <property type="nucleotide sequence ID" value="XM_068067181.1"/>
</dbReference>
<gene>
    <name evidence="2" type="ORF">CSUI_007031</name>
</gene>
<organism evidence="2 3">
    <name type="scientific">Cystoisospora suis</name>
    <dbReference type="NCBI Taxonomy" id="483139"/>
    <lineage>
        <taxon>Eukaryota</taxon>
        <taxon>Sar</taxon>
        <taxon>Alveolata</taxon>
        <taxon>Apicomplexa</taxon>
        <taxon>Conoidasida</taxon>
        <taxon>Coccidia</taxon>
        <taxon>Eucoccidiorida</taxon>
        <taxon>Eimeriorina</taxon>
        <taxon>Sarcocystidae</taxon>
        <taxon>Cystoisospora</taxon>
    </lineage>
</organism>
<feature type="compositionally biased region" description="Basic and acidic residues" evidence="1">
    <location>
        <begin position="74"/>
        <end position="96"/>
    </location>
</feature>
<dbReference type="EMBL" id="MIGC01003618">
    <property type="protein sequence ID" value="PHJ19138.1"/>
    <property type="molecule type" value="Genomic_DNA"/>
</dbReference>
<evidence type="ECO:0000313" key="2">
    <source>
        <dbReference type="EMBL" id="PHJ19138.1"/>
    </source>
</evidence>
<feature type="compositionally biased region" description="Basic and acidic residues" evidence="1">
    <location>
        <begin position="119"/>
        <end position="143"/>
    </location>
</feature>
<feature type="compositionally biased region" description="Pro residues" evidence="1">
    <location>
        <begin position="201"/>
        <end position="234"/>
    </location>
</feature>
<dbReference type="OrthoDB" id="333366at2759"/>
<proteinExistence type="predicted"/>
<dbReference type="VEuPathDB" id="ToxoDB:CSUI_007031"/>
<reference evidence="2 3" key="1">
    <citation type="journal article" date="2017" name="Int. J. Parasitol.">
        <title>The genome of the protozoan parasite Cystoisospora suis and a reverse vaccinology approach to identify vaccine candidates.</title>
        <authorList>
            <person name="Palmieri N."/>
            <person name="Shrestha A."/>
            <person name="Ruttkowski B."/>
            <person name="Beck T."/>
            <person name="Vogl C."/>
            <person name="Tomley F."/>
            <person name="Blake D.P."/>
            <person name="Joachim A."/>
        </authorList>
    </citation>
    <scope>NUCLEOTIDE SEQUENCE [LARGE SCALE GENOMIC DNA]</scope>
    <source>
        <strain evidence="2 3">Wien I</strain>
    </source>
</reference>
<dbReference type="Proteomes" id="UP000221165">
    <property type="component" value="Unassembled WGS sequence"/>
</dbReference>
<dbReference type="AlphaFoldDB" id="A0A2C6KRF8"/>